<dbReference type="InterPro" id="IPR035093">
    <property type="entry name" value="RelE/ParE_toxin_dom_sf"/>
</dbReference>
<keyword evidence="3" id="KW-1185">Reference proteome</keyword>
<dbReference type="Gene3D" id="3.30.2310.20">
    <property type="entry name" value="RelE-like"/>
    <property type="match status" value="1"/>
</dbReference>
<dbReference type="Pfam" id="PF05016">
    <property type="entry name" value="ParE_toxin"/>
    <property type="match status" value="1"/>
</dbReference>
<protein>
    <submittedName>
        <fullName evidence="2">Plasmid stabilization system protein</fullName>
    </submittedName>
</protein>
<evidence type="ECO:0000256" key="1">
    <source>
        <dbReference type="ARBA" id="ARBA00022649"/>
    </source>
</evidence>
<proteinExistence type="predicted"/>
<dbReference type="Proteomes" id="UP000198263">
    <property type="component" value="Unassembled WGS sequence"/>
</dbReference>
<name>A0A658QSN3_9BURK</name>
<comment type="caution">
    <text evidence="2">The sequence shown here is derived from an EMBL/GenBank/DDBJ whole genome shotgun (WGS) entry which is preliminary data.</text>
</comment>
<accession>A0A658QSN3</accession>
<dbReference type="RefSeq" id="WP_040051867.1">
    <property type="nucleotide sequence ID" value="NZ_FCNV02000001.1"/>
</dbReference>
<dbReference type="OrthoDB" id="5405593at2"/>
<dbReference type="InterPro" id="IPR007712">
    <property type="entry name" value="RelE/ParE_toxin"/>
</dbReference>
<dbReference type="EMBL" id="FCNV02000001">
    <property type="protein sequence ID" value="SAL16433.1"/>
    <property type="molecule type" value="Genomic_DNA"/>
</dbReference>
<keyword evidence="1" id="KW-1277">Toxin-antitoxin system</keyword>
<reference evidence="2 3" key="1">
    <citation type="submission" date="2016-01" db="EMBL/GenBank/DDBJ databases">
        <authorList>
            <person name="Peeters C."/>
        </authorList>
    </citation>
    <scope>NUCLEOTIDE SEQUENCE [LARGE SCALE GENOMIC DNA]</scope>
    <source>
        <strain evidence="2">LMG 29315</strain>
    </source>
</reference>
<organism evidence="2 3">
    <name type="scientific">Caballeronia concitans</name>
    <dbReference type="NCBI Taxonomy" id="1777133"/>
    <lineage>
        <taxon>Bacteria</taxon>
        <taxon>Pseudomonadati</taxon>
        <taxon>Pseudomonadota</taxon>
        <taxon>Betaproteobacteria</taxon>
        <taxon>Burkholderiales</taxon>
        <taxon>Burkholderiaceae</taxon>
        <taxon>Caballeronia</taxon>
    </lineage>
</organism>
<dbReference type="AlphaFoldDB" id="A0A658QSN3"/>
<evidence type="ECO:0000313" key="3">
    <source>
        <dbReference type="Proteomes" id="UP000198263"/>
    </source>
</evidence>
<gene>
    <name evidence="2" type="ORF">AWB72_00956</name>
</gene>
<sequence>MTSEAPKRAVIRISRQFEARIADIERYWQRLDQPRSFERMVEAFETKAEPLLERFPAIGRLFLNTVPDTYVALLDCEELIQETEGAKERAELREFVFDDYVLLYLLVGDTVLLASIRHCKELSFDFDQIWGPER</sequence>
<evidence type="ECO:0000313" key="2">
    <source>
        <dbReference type="EMBL" id="SAL16433.1"/>
    </source>
</evidence>